<reference evidence="3" key="1">
    <citation type="submission" date="2018-08" db="EMBL/GenBank/DDBJ databases">
        <authorList>
            <person name="Rossello M."/>
        </authorList>
    </citation>
    <scope>NUCLEOTIDE SEQUENCE [LARGE SCALE GENOMIC DNA]</scope>
    <source>
        <strain evidence="3">cv. Chinese Spring</strain>
    </source>
</reference>
<dbReference type="PANTHER" id="PTHR35828">
    <property type="entry name" value="OS08G0203800 PROTEIN-RELATED"/>
    <property type="match status" value="1"/>
</dbReference>
<accession>A0A3B6U916</accession>
<dbReference type="InterPro" id="IPR056016">
    <property type="entry name" value="DUF7595"/>
</dbReference>
<dbReference type="InterPro" id="IPR036047">
    <property type="entry name" value="F-box-like_dom_sf"/>
</dbReference>
<evidence type="ECO:0000313" key="3">
    <source>
        <dbReference type="EnsemblPlants" id="TraesCSU02G244400.1.cds1"/>
    </source>
</evidence>
<evidence type="ECO:0000313" key="4">
    <source>
        <dbReference type="Proteomes" id="UP000019116"/>
    </source>
</evidence>
<feature type="domain" description="F-box" evidence="1">
    <location>
        <begin position="15"/>
        <end position="56"/>
    </location>
</feature>
<protein>
    <submittedName>
        <fullName evidence="3">Uncharacterized protein</fullName>
    </submittedName>
</protein>
<dbReference type="OrthoDB" id="582186at2759"/>
<evidence type="ECO:0000259" key="2">
    <source>
        <dbReference type="Pfam" id="PF24523"/>
    </source>
</evidence>
<dbReference type="STRING" id="4565.A0A3B6U916"/>
<dbReference type="Gramene" id="TraesCSU02G244400.1">
    <property type="protein sequence ID" value="TraesCSU02G244400.1.cds1"/>
    <property type="gene ID" value="TraesCSU02G244400"/>
</dbReference>
<dbReference type="Gramene" id="TraesCSU03G0443100.1">
    <property type="protein sequence ID" value="TraesCSU03G0443100.1.CDS1"/>
    <property type="gene ID" value="TraesCSU03G0443100"/>
</dbReference>
<reference evidence="3" key="2">
    <citation type="submission" date="2018-10" db="UniProtKB">
        <authorList>
            <consortium name="EnsemblPlants"/>
        </authorList>
    </citation>
    <scope>IDENTIFICATION</scope>
</reference>
<dbReference type="PANTHER" id="PTHR35828:SF13">
    <property type="entry name" value="OS01G0152100 PROTEIN"/>
    <property type="match status" value="1"/>
</dbReference>
<organism evidence="3">
    <name type="scientific">Triticum aestivum</name>
    <name type="common">Wheat</name>
    <dbReference type="NCBI Taxonomy" id="4565"/>
    <lineage>
        <taxon>Eukaryota</taxon>
        <taxon>Viridiplantae</taxon>
        <taxon>Streptophyta</taxon>
        <taxon>Embryophyta</taxon>
        <taxon>Tracheophyta</taxon>
        <taxon>Spermatophyta</taxon>
        <taxon>Magnoliopsida</taxon>
        <taxon>Liliopsida</taxon>
        <taxon>Poales</taxon>
        <taxon>Poaceae</taxon>
        <taxon>BOP clade</taxon>
        <taxon>Pooideae</taxon>
        <taxon>Triticodae</taxon>
        <taxon>Triticeae</taxon>
        <taxon>Triticinae</taxon>
        <taxon>Triticum</taxon>
    </lineage>
</organism>
<name>A0A3B6U916_WHEAT</name>
<dbReference type="Pfam" id="PF12937">
    <property type="entry name" value="F-box-like"/>
    <property type="match status" value="1"/>
</dbReference>
<proteinExistence type="predicted"/>
<dbReference type="Pfam" id="PF24523">
    <property type="entry name" value="DUF7595"/>
    <property type="match status" value="1"/>
</dbReference>
<evidence type="ECO:0000259" key="1">
    <source>
        <dbReference type="Pfam" id="PF12937"/>
    </source>
</evidence>
<dbReference type="SUPFAM" id="SSF81383">
    <property type="entry name" value="F-box domain"/>
    <property type="match status" value="1"/>
</dbReference>
<dbReference type="AlphaFoldDB" id="A0A3B6U916"/>
<dbReference type="OMA" id="AANTRRC"/>
<dbReference type="InterPro" id="IPR001810">
    <property type="entry name" value="F-box_dom"/>
</dbReference>
<sequence length="431" mass="47271">MADAAAKTRRSMDGIAALPEDVILQVLSRVGTVKGLFMLAVTCRRWLRRFTDPAFLRGLCPGQGVGHRARFLGFFFQQTSFDRCGRMMDTRMMQHTSVFAPTFLPAPGSPLGPKACALTSFVADDDGTFNYAQPLAARRGIVLMQLVPRTLATTRQLLGLCNPITGERHVIPPLECSVYGYAIITAADSGDLDGKQPPSLPGCFAFSQLLLATVQNLGVYLNSYSAATRSWSAPTLCLDSPHISLVGERFAVVHQGAAHWLCIDRVHHLLYKLSAEVGTSMARFSMTKLPVRAGGSPLLCVSRDGKLSIACVYLVHVTVWTQQGGEGGDVTPAAWLRTVIRIPTAVPYPKYHPLSQPLEKWFNFNMGSLLVLYRSSAIFILDLEKKVMEKVMDCLGPLSNDKLSRTPVAYEMDLVEFFVLQLGGLCRSLLE</sequence>
<keyword evidence="4" id="KW-1185">Reference proteome</keyword>
<dbReference type="EnsemblPlants" id="TraesCSU02G244400.1">
    <property type="protein sequence ID" value="TraesCSU02G244400.1.cds1"/>
    <property type="gene ID" value="TraesCSU02G244400"/>
</dbReference>
<feature type="domain" description="DUF7595" evidence="2">
    <location>
        <begin position="125"/>
        <end position="340"/>
    </location>
</feature>
<dbReference type="Proteomes" id="UP000019116">
    <property type="component" value="Chromosome Un"/>
</dbReference>